<dbReference type="GO" id="GO:0046872">
    <property type="term" value="F:metal ion binding"/>
    <property type="evidence" value="ECO:0007669"/>
    <property type="project" value="UniProtKB-KW"/>
</dbReference>
<keyword evidence="17" id="KW-0378">Hydrolase</keyword>
<keyword evidence="18" id="KW-1185">Reference proteome</keyword>
<evidence type="ECO:0000256" key="13">
    <source>
        <dbReference type="ARBA" id="ARBA00044502"/>
    </source>
</evidence>
<evidence type="ECO:0000256" key="11">
    <source>
        <dbReference type="ARBA" id="ARBA00023277"/>
    </source>
</evidence>
<evidence type="ECO:0000313" key="18">
    <source>
        <dbReference type="Proteomes" id="UP000756921"/>
    </source>
</evidence>
<evidence type="ECO:0000256" key="7">
    <source>
        <dbReference type="ARBA" id="ARBA00023002"/>
    </source>
</evidence>
<keyword evidence="12 15" id="KW-0624">Polysaccharide degradation</keyword>
<protein>
    <recommendedName>
        <fullName evidence="15">AA9 family lytic polysaccharide monooxygenase</fullName>
        <ecNumber evidence="15">1.14.99.56</ecNumber>
    </recommendedName>
    <alternativeName>
        <fullName evidence="15">Endo-beta-1,4-glucanase</fullName>
    </alternativeName>
    <alternativeName>
        <fullName evidence="15">Glycosyl hydrolase 61 family protein</fullName>
    </alternativeName>
</protein>
<evidence type="ECO:0000313" key="17">
    <source>
        <dbReference type="EMBL" id="KAF9732122.1"/>
    </source>
</evidence>
<keyword evidence="5" id="KW-0732">Signal</keyword>
<dbReference type="EC" id="1.14.99.56" evidence="15"/>
<dbReference type="Proteomes" id="UP000756921">
    <property type="component" value="Unassembled WGS sequence"/>
</dbReference>
<dbReference type="EMBL" id="WJXW01000011">
    <property type="protein sequence ID" value="KAF9732122.1"/>
    <property type="molecule type" value="Genomic_DNA"/>
</dbReference>
<comment type="function">
    <text evidence="15">Lytic polysaccharide monooxygenase (LMPO) that depolymerizes crystalline and amorphous polysaccharides via the oxidation of scissile alpha- or beta-(1-4)-glycosidic bonds, yielding C1 and/or C4 oxidation products. Catalysis by LPMOs requires the reduction of the active-site copper from Cu(II) to Cu(I) by a reducing agent and H(2)O(2) or O(2) as a cosubstrate.</text>
</comment>
<evidence type="ECO:0000256" key="6">
    <source>
        <dbReference type="ARBA" id="ARBA00023001"/>
    </source>
</evidence>
<dbReference type="AlphaFoldDB" id="A0A9P6GAF1"/>
<dbReference type="GO" id="GO:0004497">
    <property type="term" value="F:monooxygenase activity"/>
    <property type="evidence" value="ECO:0007669"/>
    <property type="project" value="UniProtKB-KW"/>
</dbReference>
<keyword evidence="9" id="KW-0503">Monooxygenase</keyword>
<evidence type="ECO:0000256" key="8">
    <source>
        <dbReference type="ARBA" id="ARBA00023008"/>
    </source>
</evidence>
<evidence type="ECO:0000256" key="15">
    <source>
        <dbReference type="RuleBase" id="RU368122"/>
    </source>
</evidence>
<evidence type="ECO:0000256" key="10">
    <source>
        <dbReference type="ARBA" id="ARBA00023157"/>
    </source>
</evidence>
<evidence type="ECO:0000256" key="2">
    <source>
        <dbReference type="ARBA" id="ARBA00004613"/>
    </source>
</evidence>
<proteinExistence type="inferred from homology"/>
<comment type="domain">
    <text evidence="15">Has a modular structure: an endo-beta-1,4-glucanase catalytic module at the N-terminus, a linker rich in serines and threonines, and a C-terminal carbohydrate-binding module (CBM).</text>
</comment>
<reference evidence="17" key="1">
    <citation type="journal article" date="2020" name="Mol. Plant Microbe Interact.">
        <title>Genome Sequence of the Biocontrol Agent Coniothyrium minitans strain Conio (IMI 134523).</title>
        <authorList>
            <person name="Patel D."/>
            <person name="Shittu T.A."/>
            <person name="Baroncelli R."/>
            <person name="Muthumeenakshi S."/>
            <person name="Osborne T.H."/>
            <person name="Janganan T.K."/>
            <person name="Sreenivasaprasad S."/>
        </authorList>
    </citation>
    <scope>NUCLEOTIDE SEQUENCE</scope>
    <source>
        <strain evidence="17">Conio</strain>
    </source>
</reference>
<dbReference type="Pfam" id="PF03443">
    <property type="entry name" value="AA9"/>
    <property type="match status" value="1"/>
</dbReference>
<keyword evidence="4" id="KW-0479">Metal-binding</keyword>
<evidence type="ECO:0000256" key="9">
    <source>
        <dbReference type="ARBA" id="ARBA00023033"/>
    </source>
</evidence>
<gene>
    <name evidence="17" type="ORF">PMIN01_10051</name>
</gene>
<evidence type="ECO:0000256" key="14">
    <source>
        <dbReference type="ARBA" id="ARBA00045077"/>
    </source>
</evidence>
<keyword evidence="10 15" id="KW-1015">Disulfide bond</keyword>
<keyword evidence="7" id="KW-0560">Oxidoreductase</keyword>
<dbReference type="GO" id="GO:0030245">
    <property type="term" value="P:cellulose catabolic process"/>
    <property type="evidence" value="ECO:0007669"/>
    <property type="project" value="UniProtKB-UniRule"/>
</dbReference>
<accession>A0A9P6GAF1</accession>
<dbReference type="GO" id="GO:0005576">
    <property type="term" value="C:extracellular region"/>
    <property type="evidence" value="ECO:0007669"/>
    <property type="project" value="UniProtKB-SubCell"/>
</dbReference>
<comment type="subcellular location">
    <subcellularLocation>
        <location evidence="2 15">Secreted</location>
    </subcellularLocation>
</comment>
<evidence type="ECO:0000256" key="1">
    <source>
        <dbReference type="ARBA" id="ARBA00001973"/>
    </source>
</evidence>
<dbReference type="GO" id="GO:0008810">
    <property type="term" value="F:cellulase activity"/>
    <property type="evidence" value="ECO:0007669"/>
    <property type="project" value="UniProtKB-UniRule"/>
</dbReference>
<evidence type="ECO:0000256" key="5">
    <source>
        <dbReference type="ARBA" id="ARBA00022729"/>
    </source>
</evidence>
<comment type="cofactor">
    <cofactor evidence="1">
        <name>Cu(2+)</name>
        <dbReference type="ChEBI" id="CHEBI:29036"/>
    </cofactor>
</comment>
<comment type="catalytic activity">
    <reaction evidence="14 15">
        <text>[(1-&gt;4)-beta-D-glucosyl]n+m + reduced acceptor + O2 = 4-dehydro-beta-D-glucosyl-[(1-&gt;4)-beta-D-glucosyl]n-1 + [(1-&gt;4)-beta-D-glucosyl]m + acceptor + H2O.</text>
        <dbReference type="EC" id="1.14.99.56"/>
    </reaction>
</comment>
<dbReference type="PANTHER" id="PTHR33353">
    <property type="entry name" value="PUTATIVE (AFU_ORTHOLOGUE AFUA_1G12560)-RELATED"/>
    <property type="match status" value="1"/>
</dbReference>
<comment type="similarity">
    <text evidence="13">Belongs to the polysaccharide monooxygenase AA9 family.</text>
</comment>
<evidence type="ECO:0000256" key="4">
    <source>
        <dbReference type="ARBA" id="ARBA00022723"/>
    </source>
</evidence>
<dbReference type="OrthoDB" id="4849160at2759"/>
<dbReference type="PANTHER" id="PTHR33353:SF36">
    <property type="entry name" value="ENDO-BETA-1,4-GLUCANASE D"/>
    <property type="match status" value="1"/>
</dbReference>
<dbReference type="GO" id="GO:0030248">
    <property type="term" value="F:cellulose binding"/>
    <property type="evidence" value="ECO:0007669"/>
    <property type="project" value="UniProtKB-UniRule"/>
</dbReference>
<comment type="caution">
    <text evidence="17">The sequence shown here is derived from an EMBL/GenBank/DDBJ whole genome shotgun (WGS) entry which is preliminary data.</text>
</comment>
<evidence type="ECO:0000259" key="16">
    <source>
        <dbReference type="Pfam" id="PF03443"/>
    </source>
</evidence>
<evidence type="ECO:0000256" key="12">
    <source>
        <dbReference type="ARBA" id="ARBA00023326"/>
    </source>
</evidence>
<dbReference type="InterPro" id="IPR005103">
    <property type="entry name" value="AA9_LPMO"/>
</dbReference>
<evidence type="ECO:0000256" key="3">
    <source>
        <dbReference type="ARBA" id="ARBA00022525"/>
    </source>
</evidence>
<name>A0A9P6GAF1_9PLEO</name>
<keyword evidence="11 15" id="KW-0119">Carbohydrate metabolism</keyword>
<dbReference type="InterPro" id="IPR049892">
    <property type="entry name" value="AA9"/>
</dbReference>
<keyword evidence="6 15" id="KW-0136">Cellulose degradation</keyword>
<feature type="domain" description="Auxiliary Activity family 9 catalytic" evidence="16">
    <location>
        <begin position="11"/>
        <end position="146"/>
    </location>
</feature>
<organism evidence="17 18">
    <name type="scientific">Paraphaeosphaeria minitans</name>
    <dbReference type="NCBI Taxonomy" id="565426"/>
    <lineage>
        <taxon>Eukaryota</taxon>
        <taxon>Fungi</taxon>
        <taxon>Dikarya</taxon>
        <taxon>Ascomycota</taxon>
        <taxon>Pezizomycotina</taxon>
        <taxon>Dothideomycetes</taxon>
        <taxon>Pleosporomycetidae</taxon>
        <taxon>Pleosporales</taxon>
        <taxon>Massarineae</taxon>
        <taxon>Didymosphaeriaceae</taxon>
        <taxon>Paraphaeosphaeria</taxon>
    </lineage>
</organism>
<keyword evidence="3 15" id="KW-0964">Secreted</keyword>
<keyword evidence="8" id="KW-0186">Copper</keyword>
<sequence length="147" mass="16016">MVLPRVPGQWVAFVKVGSRIDIQRTTWPDPHKGPVLDNLAKVNDITSAKSTNFQFFQNDEAGYESDHQTWTVTIPSEIADGQYVLCNETIASHLAKQENGAQNRPKSIDIEVTGGGSTSPNATAANKLYTEDDAGIKVSIYSNASSY</sequence>
<dbReference type="Gene3D" id="2.70.50.70">
    <property type="match status" value="1"/>
</dbReference>